<keyword evidence="3" id="KW-1185">Reference proteome</keyword>
<dbReference type="InterPro" id="IPR037053">
    <property type="entry name" value="Phage_tail_collar_dom_sf"/>
</dbReference>
<feature type="domain" description="Phage tail collar" evidence="1">
    <location>
        <begin position="6"/>
        <end position="62"/>
    </location>
</feature>
<name>A0ABS1R0X2_9SPHI</name>
<comment type="caution">
    <text evidence="2">The sequence shown here is derived from an EMBL/GenBank/DDBJ whole genome shotgun (WGS) entry which is preliminary data.</text>
</comment>
<dbReference type="Gene3D" id="3.90.1340.10">
    <property type="entry name" value="Phage tail collar domain"/>
    <property type="match status" value="1"/>
</dbReference>
<accession>A0ABS1R0X2</accession>
<sequence length="176" mass="18138">MEEYFGVIKIFGGNFAMRGTMFCHGQILSVANNSALYSILGISYGGNGQTTFGLPDLRGRVPIGADERYALGQKAGSASVSLNISNLPAHTHALNVSTNTGDSSTPSNTLLSVSPKVGSGPNASQLKNYSANPTGIATMAQSAVGATGGSAAFSIMQPYLAVNYVIVTEGIYPSRP</sequence>
<proteinExistence type="predicted"/>
<dbReference type="Pfam" id="PF07484">
    <property type="entry name" value="Collar"/>
    <property type="match status" value="1"/>
</dbReference>
<dbReference type="Proteomes" id="UP000625283">
    <property type="component" value="Unassembled WGS sequence"/>
</dbReference>
<protein>
    <submittedName>
        <fullName evidence="2">Phage tail protein</fullName>
    </submittedName>
</protein>
<evidence type="ECO:0000313" key="3">
    <source>
        <dbReference type="Proteomes" id="UP000625283"/>
    </source>
</evidence>
<dbReference type="InterPro" id="IPR011083">
    <property type="entry name" value="Phage_tail_collar_dom"/>
</dbReference>
<evidence type="ECO:0000313" key="2">
    <source>
        <dbReference type="EMBL" id="MBL1407546.1"/>
    </source>
</evidence>
<organism evidence="2 3">
    <name type="scientific">Sphingobacterium faecale</name>
    <dbReference type="NCBI Taxonomy" id="2803775"/>
    <lineage>
        <taxon>Bacteria</taxon>
        <taxon>Pseudomonadati</taxon>
        <taxon>Bacteroidota</taxon>
        <taxon>Sphingobacteriia</taxon>
        <taxon>Sphingobacteriales</taxon>
        <taxon>Sphingobacteriaceae</taxon>
        <taxon>Sphingobacterium</taxon>
    </lineage>
</organism>
<gene>
    <name evidence="2" type="ORF">JKG61_02145</name>
</gene>
<dbReference type="RefSeq" id="WP_202101340.1">
    <property type="nucleotide sequence ID" value="NZ_JAERTY010000001.1"/>
</dbReference>
<dbReference type="EMBL" id="JAERTY010000001">
    <property type="protein sequence ID" value="MBL1407546.1"/>
    <property type="molecule type" value="Genomic_DNA"/>
</dbReference>
<reference evidence="2 3" key="1">
    <citation type="submission" date="2021-01" db="EMBL/GenBank/DDBJ databases">
        <title>C459-1 draft genome sequence.</title>
        <authorList>
            <person name="Zhang X.-F."/>
        </authorList>
    </citation>
    <scope>NUCLEOTIDE SEQUENCE [LARGE SCALE GENOMIC DNA]</scope>
    <source>
        <strain evidence="3">C459-1</strain>
    </source>
</reference>
<dbReference type="SUPFAM" id="SSF88874">
    <property type="entry name" value="Receptor-binding domain of short tail fibre protein gp12"/>
    <property type="match status" value="1"/>
</dbReference>
<evidence type="ECO:0000259" key="1">
    <source>
        <dbReference type="Pfam" id="PF07484"/>
    </source>
</evidence>